<sequence length="386" mass="42281">MENFQFCISTNVLFGKDQIENLPNIVSSYGKRVLLVYGGGSIKRTGIYETIKSLLAQYEIHELGGIAPNPRIENVYEGVRICKQQSIDIILAVGGGSVIDCSKVIAAASCTEIDAWQMIINRMPVSEALPICAIPTIAATGSETDAGAVISNLATNEKRSFFSPNIMPKVAIIDPTYTFSVPAAQTAAGAADILSHLFEQYFVPQSTFMGDLLVESVIKTIIKYTPIAMAEPENYEARAQLLWGSAIADNATLCNGNKLCPFGVHGMEHELSAYYDIIHGVGLAILTPRWMRHVLSDATVERFARFAQNIWDIACSDDKYEMANQGIIATERFFKSIGIPMTLSELGIGCEHFEEMANHAVETEGLLYAYVPLTKNDVITIYKNSL</sequence>
<dbReference type="PROSITE" id="PS00913">
    <property type="entry name" value="ADH_IRON_1"/>
    <property type="match status" value="1"/>
</dbReference>
<organism evidence="5 6">
    <name type="scientific">Bacteroides fragilis</name>
    <dbReference type="NCBI Taxonomy" id="817"/>
    <lineage>
        <taxon>Bacteria</taxon>
        <taxon>Pseudomonadati</taxon>
        <taxon>Bacteroidota</taxon>
        <taxon>Bacteroidia</taxon>
        <taxon>Bacteroidales</taxon>
        <taxon>Bacteroidaceae</taxon>
        <taxon>Bacteroides</taxon>
    </lineage>
</organism>
<dbReference type="PANTHER" id="PTHR43633">
    <property type="entry name" value="ALCOHOL DEHYDROGENASE YQHD"/>
    <property type="match status" value="1"/>
</dbReference>
<dbReference type="GO" id="GO:0005829">
    <property type="term" value="C:cytosol"/>
    <property type="evidence" value="ECO:0007669"/>
    <property type="project" value="TreeGrafter"/>
</dbReference>
<name>A0A412XZW4_BACFG</name>
<dbReference type="GO" id="GO:1990362">
    <property type="term" value="F:butanol dehydrogenase (NAD+) activity"/>
    <property type="evidence" value="ECO:0007669"/>
    <property type="project" value="InterPro"/>
</dbReference>
<evidence type="ECO:0000259" key="4">
    <source>
        <dbReference type="Pfam" id="PF25137"/>
    </source>
</evidence>
<dbReference type="CDD" id="cd08187">
    <property type="entry name" value="BDH"/>
    <property type="match status" value="1"/>
</dbReference>
<comment type="similarity">
    <text evidence="1">Belongs to the iron-containing alcohol dehydrogenase family.</text>
</comment>
<dbReference type="Proteomes" id="UP000286270">
    <property type="component" value="Unassembled WGS sequence"/>
</dbReference>
<accession>A0A412XZW4</accession>
<evidence type="ECO:0000256" key="1">
    <source>
        <dbReference type="ARBA" id="ARBA00007358"/>
    </source>
</evidence>
<dbReference type="Pfam" id="PF25137">
    <property type="entry name" value="ADH_Fe_C"/>
    <property type="match status" value="1"/>
</dbReference>
<gene>
    <name evidence="5" type="ORF">DWW08_16100</name>
</gene>
<dbReference type="AlphaFoldDB" id="A0A412XZW4"/>
<feature type="domain" description="Alcohol dehydrogenase iron-type/glycerol dehydrogenase GldA" evidence="3">
    <location>
        <begin position="10"/>
        <end position="175"/>
    </location>
</feature>
<comment type="caution">
    <text evidence="5">The sequence shown here is derived from an EMBL/GenBank/DDBJ whole genome shotgun (WGS) entry which is preliminary data.</text>
</comment>
<feature type="domain" description="Fe-containing alcohol dehydrogenase-like C-terminal" evidence="4">
    <location>
        <begin position="186"/>
        <end position="385"/>
    </location>
</feature>
<dbReference type="InterPro" id="IPR044731">
    <property type="entry name" value="BDH-like"/>
</dbReference>
<dbReference type="Gene3D" id="3.40.50.1970">
    <property type="match status" value="1"/>
</dbReference>
<dbReference type="RefSeq" id="WP_122143079.1">
    <property type="nucleotide sequence ID" value="NZ_JAQENO010000033.1"/>
</dbReference>
<dbReference type="InterPro" id="IPR001670">
    <property type="entry name" value="ADH_Fe/GldA"/>
</dbReference>
<dbReference type="Pfam" id="PF00465">
    <property type="entry name" value="Fe-ADH"/>
    <property type="match status" value="1"/>
</dbReference>
<dbReference type="EMBL" id="QRZH01000015">
    <property type="protein sequence ID" value="RGV50746.1"/>
    <property type="molecule type" value="Genomic_DNA"/>
</dbReference>
<dbReference type="InterPro" id="IPR056798">
    <property type="entry name" value="ADH_Fe_C"/>
</dbReference>
<keyword evidence="2" id="KW-0560">Oxidoreductase</keyword>
<evidence type="ECO:0000256" key="2">
    <source>
        <dbReference type="ARBA" id="ARBA00023002"/>
    </source>
</evidence>
<dbReference type="Gene3D" id="1.20.1090.10">
    <property type="entry name" value="Dehydroquinate synthase-like - alpha domain"/>
    <property type="match status" value="1"/>
</dbReference>
<evidence type="ECO:0000313" key="5">
    <source>
        <dbReference type="EMBL" id="RGV50746.1"/>
    </source>
</evidence>
<dbReference type="GO" id="GO:1990002">
    <property type="term" value="F:methylglyoxal reductase (NADPH) (acetol producing) activity"/>
    <property type="evidence" value="ECO:0007669"/>
    <property type="project" value="TreeGrafter"/>
</dbReference>
<dbReference type="GO" id="GO:0008106">
    <property type="term" value="F:alcohol dehydrogenase (NADP+) activity"/>
    <property type="evidence" value="ECO:0007669"/>
    <property type="project" value="TreeGrafter"/>
</dbReference>
<proteinExistence type="inferred from homology"/>
<evidence type="ECO:0000259" key="3">
    <source>
        <dbReference type="Pfam" id="PF00465"/>
    </source>
</evidence>
<dbReference type="GO" id="GO:0046872">
    <property type="term" value="F:metal ion binding"/>
    <property type="evidence" value="ECO:0007669"/>
    <property type="project" value="InterPro"/>
</dbReference>
<dbReference type="SUPFAM" id="SSF56796">
    <property type="entry name" value="Dehydroquinate synthase-like"/>
    <property type="match status" value="1"/>
</dbReference>
<reference evidence="5 6" key="1">
    <citation type="submission" date="2018-08" db="EMBL/GenBank/DDBJ databases">
        <title>A genome reference for cultivated species of the human gut microbiota.</title>
        <authorList>
            <person name="Zou Y."/>
            <person name="Xue W."/>
            <person name="Luo G."/>
        </authorList>
    </citation>
    <scope>NUCLEOTIDE SEQUENCE [LARGE SCALE GENOMIC DNA]</scope>
    <source>
        <strain evidence="5 6">AF14-26</strain>
    </source>
</reference>
<protein>
    <submittedName>
        <fullName evidence="5">Iron-containing alcohol dehydrogenase</fullName>
    </submittedName>
</protein>
<dbReference type="InterPro" id="IPR018211">
    <property type="entry name" value="ADH_Fe_CS"/>
</dbReference>
<dbReference type="PANTHER" id="PTHR43633:SF1">
    <property type="entry name" value="ALCOHOL DEHYDROGENASE YQHD"/>
    <property type="match status" value="1"/>
</dbReference>
<evidence type="ECO:0000313" key="6">
    <source>
        <dbReference type="Proteomes" id="UP000286270"/>
    </source>
</evidence>
<dbReference type="FunFam" id="3.40.50.1970:FF:000003">
    <property type="entry name" value="Alcohol dehydrogenase, iron-containing"/>
    <property type="match status" value="1"/>
</dbReference>